<dbReference type="AlphaFoldDB" id="A0A151Z3V5"/>
<dbReference type="GO" id="GO:0071207">
    <property type="term" value="F:histone pre-mRNA stem-loop binding"/>
    <property type="evidence" value="ECO:0007669"/>
    <property type="project" value="TreeGrafter"/>
</dbReference>
<evidence type="ECO:0000256" key="2">
    <source>
        <dbReference type="ARBA" id="ARBA00022884"/>
    </source>
</evidence>
<sequence length="448" mass="50341">MSTVIPQPVLQNSNGQIGSNRSLLKNIKNNLPTTSTNIKKNDIKLDNSKVSNTKNNLRTPSKKNKDNGLIFTPSTGIISQSKPKEENLVIEEIETVHNTSLDGIIEQMLDQHKSPMKEETNEIVITAAESLSIQNVLESIDCKTVAVSVDKKISYSFDLLLSMRFNSKCTVKPVEVDFVISNQNEIVVPSKPNTPYVHKQPIQTPSRSNQRPNQSPISSPIYKNGNHSTFNTPFHLPMTSPVNTAQKTPMSIPFHLPTSSLKKQTPKNNTSQVKQLKQQTPKSRITTPIKLQEEFQKVDEKSVVPTTSTTTVTVDTVDQTVPSTSSVNVTKKPRETDPKRLAARQRQIDIGKMTAGYKNFIATVPKSKRKSTDPKTPNKNQVCSKRSWDGQVRKWRRLLHQYDPEAPKIDEEEMKQLTKVDEEDGEGEYLEDDDEEEQPKEQTITTTA</sequence>
<dbReference type="PANTHER" id="PTHR17408:SF0">
    <property type="entry name" value="HISTONE RNA HAIRPIN-BINDING PROTEIN"/>
    <property type="match status" value="1"/>
</dbReference>
<proteinExistence type="inferred from homology"/>
<reference evidence="5 6" key="1">
    <citation type="submission" date="2015-12" db="EMBL/GenBank/DDBJ databases">
        <title>Dictyostelia acquired genes for synthesis and detection of signals that induce cell-type specialization by lateral gene transfer from prokaryotes.</title>
        <authorList>
            <person name="Gloeckner G."/>
            <person name="Schaap P."/>
        </authorList>
    </citation>
    <scope>NUCLEOTIDE SEQUENCE [LARGE SCALE GENOMIC DNA]</scope>
    <source>
        <strain evidence="5 6">TK</strain>
    </source>
</reference>
<organism evidence="5 6">
    <name type="scientific">Tieghemostelium lacteum</name>
    <name type="common">Slime mold</name>
    <name type="synonym">Dictyostelium lacteum</name>
    <dbReference type="NCBI Taxonomy" id="361077"/>
    <lineage>
        <taxon>Eukaryota</taxon>
        <taxon>Amoebozoa</taxon>
        <taxon>Evosea</taxon>
        <taxon>Eumycetozoa</taxon>
        <taxon>Dictyostelia</taxon>
        <taxon>Dictyosteliales</taxon>
        <taxon>Raperosteliaceae</taxon>
        <taxon>Tieghemostelium</taxon>
    </lineage>
</organism>
<dbReference type="OMA" id="EPPFINQ"/>
<dbReference type="InterPro" id="IPR038294">
    <property type="entry name" value="SLBP_RNA_bind_sf"/>
</dbReference>
<keyword evidence="2" id="KW-0694">RNA-binding</keyword>
<comment type="similarity">
    <text evidence="1">Belongs to the SLBP family.</text>
</comment>
<gene>
    <name evidence="5" type="ORF">DLAC_11337</name>
</gene>
<feature type="region of interest" description="Disordered" evidence="3">
    <location>
        <begin position="189"/>
        <end position="282"/>
    </location>
</feature>
<feature type="compositionally biased region" description="Polar residues" evidence="3">
    <location>
        <begin position="257"/>
        <end position="282"/>
    </location>
</feature>
<dbReference type="Pfam" id="PF15247">
    <property type="entry name" value="SLBP_RNA_bind"/>
    <property type="match status" value="1"/>
</dbReference>
<accession>A0A151Z3V5</accession>
<feature type="compositionally biased region" description="Polar residues" evidence="3">
    <location>
        <begin position="240"/>
        <end position="249"/>
    </location>
</feature>
<keyword evidence="6" id="KW-1185">Reference proteome</keyword>
<feature type="compositionally biased region" description="Acidic residues" evidence="3">
    <location>
        <begin position="421"/>
        <end position="438"/>
    </location>
</feature>
<dbReference type="GO" id="GO:0006398">
    <property type="term" value="P:mRNA 3'-end processing by stem-loop binding and cleavage"/>
    <property type="evidence" value="ECO:0007669"/>
    <property type="project" value="TreeGrafter"/>
</dbReference>
<evidence type="ECO:0000259" key="4">
    <source>
        <dbReference type="Pfam" id="PF15247"/>
    </source>
</evidence>
<protein>
    <recommendedName>
        <fullName evidence="4">Histone RNA hairpin-binding protein RNA-binding domain-containing protein</fullName>
    </recommendedName>
</protein>
<feature type="domain" description="Histone RNA hairpin-binding protein RNA-binding" evidence="4">
    <location>
        <begin position="336"/>
        <end position="404"/>
    </location>
</feature>
<dbReference type="EMBL" id="LODT01000051">
    <property type="protein sequence ID" value="KYQ88597.1"/>
    <property type="molecule type" value="Genomic_DNA"/>
</dbReference>
<dbReference type="Proteomes" id="UP000076078">
    <property type="component" value="Unassembled WGS sequence"/>
</dbReference>
<dbReference type="FunFam" id="1.10.8.1120:FF:000001">
    <property type="entry name" value="Histone RNA hairpin-binding protein-like"/>
    <property type="match status" value="1"/>
</dbReference>
<evidence type="ECO:0000256" key="3">
    <source>
        <dbReference type="SAM" id="MobiDB-lite"/>
    </source>
</evidence>
<feature type="compositionally biased region" description="Polar residues" evidence="3">
    <location>
        <begin position="201"/>
        <end position="218"/>
    </location>
</feature>
<evidence type="ECO:0000313" key="6">
    <source>
        <dbReference type="Proteomes" id="UP000076078"/>
    </source>
</evidence>
<feature type="region of interest" description="Disordered" evidence="3">
    <location>
        <begin position="49"/>
        <end position="68"/>
    </location>
</feature>
<feature type="compositionally biased region" description="Basic and acidic residues" evidence="3">
    <location>
        <begin position="403"/>
        <end position="420"/>
    </location>
</feature>
<feature type="compositionally biased region" description="Polar residues" evidence="3">
    <location>
        <begin position="49"/>
        <end position="59"/>
    </location>
</feature>
<dbReference type="STRING" id="361077.A0A151Z3V5"/>
<comment type="caution">
    <text evidence="5">The sequence shown here is derived from an EMBL/GenBank/DDBJ whole genome shotgun (WGS) entry which is preliminary data.</text>
</comment>
<feature type="compositionally biased region" description="Polar residues" evidence="3">
    <location>
        <begin position="374"/>
        <end position="384"/>
    </location>
</feature>
<feature type="region of interest" description="Disordered" evidence="3">
    <location>
        <begin position="403"/>
        <end position="448"/>
    </location>
</feature>
<dbReference type="FunCoup" id="A0A151Z3V5">
    <property type="interactions" value="349"/>
</dbReference>
<feature type="region of interest" description="Disordered" evidence="3">
    <location>
        <begin position="365"/>
        <end position="387"/>
    </location>
</feature>
<dbReference type="GO" id="GO:0051028">
    <property type="term" value="P:mRNA transport"/>
    <property type="evidence" value="ECO:0007669"/>
    <property type="project" value="TreeGrafter"/>
</dbReference>
<dbReference type="OrthoDB" id="265795at2759"/>
<dbReference type="InterPro" id="IPR026502">
    <property type="entry name" value="SLBP1/SLBP2"/>
</dbReference>
<evidence type="ECO:0000256" key="1">
    <source>
        <dbReference type="ARBA" id="ARBA00006151"/>
    </source>
</evidence>
<dbReference type="GO" id="GO:0071204">
    <property type="term" value="C:histone pre-mRNA 3'end processing complex"/>
    <property type="evidence" value="ECO:0007669"/>
    <property type="project" value="TreeGrafter"/>
</dbReference>
<dbReference type="Gene3D" id="1.10.8.1120">
    <property type="entry name" value="Histone RNA hairpin-binding protein RNA-binding domain"/>
    <property type="match status" value="1"/>
</dbReference>
<evidence type="ECO:0000313" key="5">
    <source>
        <dbReference type="EMBL" id="KYQ88597.1"/>
    </source>
</evidence>
<dbReference type="GO" id="GO:0005737">
    <property type="term" value="C:cytoplasm"/>
    <property type="evidence" value="ECO:0007669"/>
    <property type="project" value="TreeGrafter"/>
</dbReference>
<dbReference type="InterPro" id="IPR029344">
    <property type="entry name" value="SLBP_RNA_bind"/>
</dbReference>
<name>A0A151Z3V5_TIELA</name>
<dbReference type="InParanoid" id="A0A151Z3V5"/>
<dbReference type="PANTHER" id="PTHR17408">
    <property type="entry name" value="HISTONE RNA HAIRPIN-BINDING PROTEIN"/>
    <property type="match status" value="1"/>
</dbReference>
<dbReference type="GO" id="GO:0003729">
    <property type="term" value="F:mRNA binding"/>
    <property type="evidence" value="ECO:0007669"/>
    <property type="project" value="InterPro"/>
</dbReference>